<name>A0A6M0CJP7_9FLAO</name>
<organism evidence="2 3">
    <name type="scientific">Spongiivirga citrea</name>
    <dbReference type="NCBI Taxonomy" id="1481457"/>
    <lineage>
        <taxon>Bacteria</taxon>
        <taxon>Pseudomonadati</taxon>
        <taxon>Bacteroidota</taxon>
        <taxon>Flavobacteriia</taxon>
        <taxon>Flavobacteriales</taxon>
        <taxon>Flavobacteriaceae</taxon>
        <taxon>Spongiivirga</taxon>
    </lineage>
</organism>
<sequence length="102" mass="12059">MIQLLVHYSLHLVFPFLLAYIFFPKQFWKVYFIFLLAMLIDLDHLLATPVFDPSRCSIGFHPLHSYWALAVYVALLIFKKTRIIALALLWHLAVDFIDCQMM</sequence>
<proteinExistence type="predicted"/>
<comment type="caution">
    <text evidence="2">The sequence shown here is derived from an EMBL/GenBank/DDBJ whole genome shotgun (WGS) entry which is preliminary data.</text>
</comment>
<feature type="transmembrane region" description="Helical" evidence="1">
    <location>
        <begin position="30"/>
        <end position="47"/>
    </location>
</feature>
<keyword evidence="1" id="KW-0472">Membrane</keyword>
<accession>A0A6M0CJP7</accession>
<dbReference type="RefSeq" id="WP_164028953.1">
    <property type="nucleotide sequence ID" value="NZ_JAABOQ010000001.1"/>
</dbReference>
<keyword evidence="3" id="KW-1185">Reference proteome</keyword>
<feature type="transmembrane region" description="Helical" evidence="1">
    <location>
        <begin position="59"/>
        <end position="78"/>
    </location>
</feature>
<keyword evidence="1" id="KW-1133">Transmembrane helix</keyword>
<dbReference type="AlphaFoldDB" id="A0A6M0CJP7"/>
<evidence type="ECO:0000313" key="2">
    <source>
        <dbReference type="EMBL" id="NER15677.1"/>
    </source>
</evidence>
<evidence type="ECO:0000256" key="1">
    <source>
        <dbReference type="SAM" id="Phobius"/>
    </source>
</evidence>
<evidence type="ECO:0008006" key="4">
    <source>
        <dbReference type="Google" id="ProtNLM"/>
    </source>
</evidence>
<gene>
    <name evidence="2" type="ORF">GWK10_00545</name>
</gene>
<reference evidence="2 3" key="1">
    <citation type="submission" date="2020-01" db="EMBL/GenBank/DDBJ databases">
        <title>Spongiivirga citrea KCTC 32990T.</title>
        <authorList>
            <person name="Wang G."/>
        </authorList>
    </citation>
    <scope>NUCLEOTIDE SEQUENCE [LARGE SCALE GENOMIC DNA]</scope>
    <source>
        <strain evidence="2 3">KCTC 32990</strain>
    </source>
</reference>
<dbReference type="InterPro" id="IPR046125">
    <property type="entry name" value="DUF6122"/>
</dbReference>
<dbReference type="Pfam" id="PF19617">
    <property type="entry name" value="DUF6122"/>
    <property type="match status" value="1"/>
</dbReference>
<feature type="transmembrane region" description="Helical" evidence="1">
    <location>
        <begin position="6"/>
        <end position="23"/>
    </location>
</feature>
<dbReference type="EMBL" id="JAABOQ010000001">
    <property type="protein sequence ID" value="NER15677.1"/>
    <property type="molecule type" value="Genomic_DNA"/>
</dbReference>
<protein>
    <recommendedName>
        <fullName evidence="4">Metal-dependent hydrolase</fullName>
    </recommendedName>
</protein>
<keyword evidence="1" id="KW-0812">Transmembrane</keyword>
<evidence type="ECO:0000313" key="3">
    <source>
        <dbReference type="Proteomes" id="UP000474296"/>
    </source>
</evidence>
<dbReference type="Proteomes" id="UP000474296">
    <property type="component" value="Unassembled WGS sequence"/>
</dbReference>